<reference evidence="2" key="1">
    <citation type="journal article" date="2022" name="bioRxiv">
        <title>Sequencing and chromosome-scale assembly of the giantPleurodeles waltlgenome.</title>
        <authorList>
            <person name="Brown T."/>
            <person name="Elewa A."/>
            <person name="Iarovenko S."/>
            <person name="Subramanian E."/>
            <person name="Araus A.J."/>
            <person name="Petzold A."/>
            <person name="Susuki M."/>
            <person name="Suzuki K.-i.T."/>
            <person name="Hayashi T."/>
            <person name="Toyoda A."/>
            <person name="Oliveira C."/>
            <person name="Osipova E."/>
            <person name="Leigh N.D."/>
            <person name="Simon A."/>
            <person name="Yun M.H."/>
        </authorList>
    </citation>
    <scope>NUCLEOTIDE SEQUENCE</scope>
    <source>
        <strain evidence="2">20211129_DDA</strain>
        <tissue evidence="2">Liver</tissue>
    </source>
</reference>
<sequence length="209" mass="22266">MRRAPPGHSPPGVPSTPQNPGHDQDGGRLTRLRARPDYYTLKIVTAVLYSRTAHVSWGLAYCQAAFELCSCCWGKPGPENGLSTWRRRPTAERGTAGAFAGKRAYRGGPGAGGVSRCRASAWPVAHQGCRAWALARTATATCGEESAGRVGGLRPCAATVEWRALCKELIGAFTALRSPLPPMGLRLHPVLGLGVPWRGVTQTSRGPWA</sequence>
<dbReference type="Proteomes" id="UP001066276">
    <property type="component" value="Chromosome 2_1"/>
</dbReference>
<evidence type="ECO:0000313" key="3">
    <source>
        <dbReference type="Proteomes" id="UP001066276"/>
    </source>
</evidence>
<dbReference type="AlphaFoldDB" id="A0AAV7VPN3"/>
<name>A0AAV7VPN3_PLEWA</name>
<organism evidence="2 3">
    <name type="scientific">Pleurodeles waltl</name>
    <name type="common">Iberian ribbed newt</name>
    <dbReference type="NCBI Taxonomy" id="8319"/>
    <lineage>
        <taxon>Eukaryota</taxon>
        <taxon>Metazoa</taxon>
        <taxon>Chordata</taxon>
        <taxon>Craniata</taxon>
        <taxon>Vertebrata</taxon>
        <taxon>Euteleostomi</taxon>
        <taxon>Amphibia</taxon>
        <taxon>Batrachia</taxon>
        <taxon>Caudata</taxon>
        <taxon>Salamandroidea</taxon>
        <taxon>Salamandridae</taxon>
        <taxon>Pleurodelinae</taxon>
        <taxon>Pleurodeles</taxon>
    </lineage>
</organism>
<evidence type="ECO:0000256" key="1">
    <source>
        <dbReference type="SAM" id="MobiDB-lite"/>
    </source>
</evidence>
<keyword evidence="3" id="KW-1185">Reference proteome</keyword>
<feature type="region of interest" description="Disordered" evidence="1">
    <location>
        <begin position="1"/>
        <end position="29"/>
    </location>
</feature>
<comment type="caution">
    <text evidence="2">The sequence shown here is derived from an EMBL/GenBank/DDBJ whole genome shotgun (WGS) entry which is preliminary data.</text>
</comment>
<gene>
    <name evidence="2" type="ORF">NDU88_006397</name>
</gene>
<dbReference type="EMBL" id="JANPWB010000003">
    <property type="protein sequence ID" value="KAJ1202600.1"/>
    <property type="molecule type" value="Genomic_DNA"/>
</dbReference>
<proteinExistence type="predicted"/>
<accession>A0AAV7VPN3</accession>
<protein>
    <submittedName>
        <fullName evidence="2">Uncharacterized protein</fullName>
    </submittedName>
</protein>
<evidence type="ECO:0000313" key="2">
    <source>
        <dbReference type="EMBL" id="KAJ1202600.1"/>
    </source>
</evidence>